<protein>
    <submittedName>
        <fullName evidence="2">TraB/GumN family protein</fullName>
    </submittedName>
</protein>
<dbReference type="CDD" id="cd14789">
    <property type="entry name" value="Tiki"/>
    <property type="match status" value="1"/>
</dbReference>
<dbReference type="InterPro" id="IPR047111">
    <property type="entry name" value="YbaP-like"/>
</dbReference>
<dbReference type="Pfam" id="PF01963">
    <property type="entry name" value="TraB_PrgY_gumN"/>
    <property type="match status" value="1"/>
</dbReference>
<reference evidence="2" key="1">
    <citation type="submission" date="2024-02" db="EMBL/GenBank/DDBJ databases">
        <title>Sediminibacterium planktonica sp. nov. and Sediminibacterium longus sp. nov., isolated from surface lake and river water.</title>
        <authorList>
            <person name="Watanabe K."/>
            <person name="Takemine S."/>
            <person name="Ishii Y."/>
            <person name="Ogata Y."/>
            <person name="Shindo C."/>
            <person name="Suda W."/>
        </authorList>
    </citation>
    <scope>NUCLEOTIDE SEQUENCE</scope>
    <source>
        <strain evidence="2">KACHI17</strain>
    </source>
</reference>
<sequence length="298" mass="34177">MQKAKTINMLSRFFILLISALTFSNTSSFSQEQPKNSLLWMISGKDLSRPSFVFGTFHMMCRSDFSITDKLKEKLQNTEQFYGELDMDDPTLQMSLMGKMRLKDKTLKDLMSESEFSAISEQFQRITGMSFQMFNQFTPFMPLSLLTMSSIECADKVQPESEFVKLAQEKKLPILGLETIDDQIAAINSQPLDSQLHSLKRMVLSYDSVKQVMTKMVDVYKQNNADKLYDFIKENSNGNDQFETDMLIKRNKRWIPVIEKAIHEKPSFFAVGAGHLGGNEGVLELLRKQGYTLTPVLY</sequence>
<dbReference type="AlphaFoldDB" id="A0AAT9GGC7"/>
<dbReference type="PANTHER" id="PTHR40590">
    <property type="entry name" value="CYTOPLASMIC PROTEIN-RELATED"/>
    <property type="match status" value="1"/>
</dbReference>
<organism evidence="2">
    <name type="scientific">Sediminibacterium sp. KACHI17</name>
    <dbReference type="NCBI Taxonomy" id="1751071"/>
    <lineage>
        <taxon>Bacteria</taxon>
        <taxon>Pseudomonadati</taxon>
        <taxon>Bacteroidota</taxon>
        <taxon>Chitinophagia</taxon>
        <taxon>Chitinophagales</taxon>
        <taxon>Chitinophagaceae</taxon>
        <taxon>Sediminibacterium</taxon>
    </lineage>
</organism>
<dbReference type="PANTHER" id="PTHR40590:SF1">
    <property type="entry name" value="CYTOPLASMIC PROTEIN"/>
    <property type="match status" value="1"/>
</dbReference>
<proteinExistence type="predicted"/>
<evidence type="ECO:0000313" key="2">
    <source>
        <dbReference type="EMBL" id="BFG69558.1"/>
    </source>
</evidence>
<feature type="signal peptide" evidence="1">
    <location>
        <begin position="1"/>
        <end position="24"/>
    </location>
</feature>
<evidence type="ECO:0000256" key="1">
    <source>
        <dbReference type="SAM" id="SignalP"/>
    </source>
</evidence>
<dbReference type="InterPro" id="IPR002816">
    <property type="entry name" value="TraB/PrgY/GumN_fam"/>
</dbReference>
<accession>A0AAT9GGC7</accession>
<feature type="chain" id="PRO_5043333455" evidence="1">
    <location>
        <begin position="25"/>
        <end position="298"/>
    </location>
</feature>
<name>A0AAT9GGC7_9BACT</name>
<gene>
    <name evidence="2" type="ORF">KACHI17_04390</name>
</gene>
<dbReference type="EMBL" id="AP029612">
    <property type="protein sequence ID" value="BFG69558.1"/>
    <property type="molecule type" value="Genomic_DNA"/>
</dbReference>
<keyword evidence="1" id="KW-0732">Signal</keyword>